<name>A0A8X6KQ87_NEPPI</name>
<accession>A0A8X6KQ87</accession>
<evidence type="ECO:0000313" key="2">
    <source>
        <dbReference type="Proteomes" id="UP000887013"/>
    </source>
</evidence>
<sequence>MMTSGCLWCMDWNVWDGQICCYLFLPPSNRALDRLRRCSKHAKYRCSDMVVLEDPCKDWKNKVHHDPWKRNLPCD</sequence>
<gene>
    <name evidence="1" type="ORF">NPIL_62891</name>
</gene>
<evidence type="ECO:0000313" key="1">
    <source>
        <dbReference type="EMBL" id="GFS65956.1"/>
    </source>
</evidence>
<dbReference type="EMBL" id="BMAW01094536">
    <property type="protein sequence ID" value="GFS65956.1"/>
    <property type="molecule type" value="Genomic_DNA"/>
</dbReference>
<comment type="caution">
    <text evidence="1">The sequence shown here is derived from an EMBL/GenBank/DDBJ whole genome shotgun (WGS) entry which is preliminary data.</text>
</comment>
<dbReference type="AlphaFoldDB" id="A0A8X6KQ87"/>
<proteinExistence type="predicted"/>
<reference evidence="1" key="1">
    <citation type="submission" date="2020-08" db="EMBL/GenBank/DDBJ databases">
        <title>Multicomponent nature underlies the extraordinary mechanical properties of spider dragline silk.</title>
        <authorList>
            <person name="Kono N."/>
            <person name="Nakamura H."/>
            <person name="Mori M."/>
            <person name="Yoshida Y."/>
            <person name="Ohtoshi R."/>
            <person name="Malay A.D."/>
            <person name="Moran D.A.P."/>
            <person name="Tomita M."/>
            <person name="Numata K."/>
            <person name="Arakawa K."/>
        </authorList>
    </citation>
    <scope>NUCLEOTIDE SEQUENCE</scope>
</reference>
<protein>
    <submittedName>
        <fullName evidence="1">Uncharacterized protein</fullName>
    </submittedName>
</protein>
<dbReference type="Proteomes" id="UP000887013">
    <property type="component" value="Unassembled WGS sequence"/>
</dbReference>
<keyword evidence="2" id="KW-1185">Reference proteome</keyword>
<organism evidence="1 2">
    <name type="scientific">Nephila pilipes</name>
    <name type="common">Giant wood spider</name>
    <name type="synonym">Nephila maculata</name>
    <dbReference type="NCBI Taxonomy" id="299642"/>
    <lineage>
        <taxon>Eukaryota</taxon>
        <taxon>Metazoa</taxon>
        <taxon>Ecdysozoa</taxon>
        <taxon>Arthropoda</taxon>
        <taxon>Chelicerata</taxon>
        <taxon>Arachnida</taxon>
        <taxon>Araneae</taxon>
        <taxon>Araneomorphae</taxon>
        <taxon>Entelegynae</taxon>
        <taxon>Araneoidea</taxon>
        <taxon>Nephilidae</taxon>
        <taxon>Nephila</taxon>
    </lineage>
</organism>